<protein>
    <submittedName>
        <fullName evidence="1">Uncharacterized protein</fullName>
    </submittedName>
</protein>
<dbReference type="EMBL" id="AP028921">
    <property type="protein sequence ID" value="BET01906.1"/>
    <property type="molecule type" value="Genomic_DNA"/>
</dbReference>
<gene>
    <name evidence="1" type="ORF">NTJ_14724</name>
</gene>
<evidence type="ECO:0000313" key="2">
    <source>
        <dbReference type="Proteomes" id="UP001307889"/>
    </source>
</evidence>
<evidence type="ECO:0000313" key="1">
    <source>
        <dbReference type="EMBL" id="BET01906.1"/>
    </source>
</evidence>
<name>A0ABN7BBZ9_9HEMI</name>
<accession>A0ABN7BBZ9</accession>
<keyword evidence="2" id="KW-1185">Reference proteome</keyword>
<sequence length="111" mass="12632">MGPAAAGRSAFALVLTRGRVRQAKRFYDRFTRRRLGFIFLYQPYETHTGPACVTLTRNIAEDRSLARSRRSKPPGHWSPVRPASFSPFDHKLYCEIVLVHPHISSFASDSI</sequence>
<organism evidence="1 2">
    <name type="scientific">Nesidiocoris tenuis</name>
    <dbReference type="NCBI Taxonomy" id="355587"/>
    <lineage>
        <taxon>Eukaryota</taxon>
        <taxon>Metazoa</taxon>
        <taxon>Ecdysozoa</taxon>
        <taxon>Arthropoda</taxon>
        <taxon>Hexapoda</taxon>
        <taxon>Insecta</taxon>
        <taxon>Pterygota</taxon>
        <taxon>Neoptera</taxon>
        <taxon>Paraneoptera</taxon>
        <taxon>Hemiptera</taxon>
        <taxon>Heteroptera</taxon>
        <taxon>Panheteroptera</taxon>
        <taxon>Cimicomorpha</taxon>
        <taxon>Miridae</taxon>
        <taxon>Dicyphina</taxon>
        <taxon>Nesidiocoris</taxon>
    </lineage>
</organism>
<reference evidence="1 2" key="1">
    <citation type="submission" date="2023-09" db="EMBL/GenBank/DDBJ databases">
        <title>Nesidiocoris tenuis whole genome shotgun sequence.</title>
        <authorList>
            <person name="Shibata T."/>
            <person name="Shimoda M."/>
            <person name="Kobayashi T."/>
            <person name="Uehara T."/>
        </authorList>
    </citation>
    <scope>NUCLEOTIDE SEQUENCE [LARGE SCALE GENOMIC DNA]</scope>
    <source>
        <strain evidence="1 2">Japan</strain>
    </source>
</reference>
<dbReference type="Proteomes" id="UP001307889">
    <property type="component" value="Chromosome 13"/>
</dbReference>
<proteinExistence type="predicted"/>